<accession>A0A2I0IH85</accession>
<sequence>MTIRERILSTQGRMMRQKTWQVGTWKKIGSDDPISEEMASGAKLTAKRSSAASFSLGWREFVLESSSSELCLLYTSKFKPIGVRIDLLNDLHRTNLSCSELVVVTSRKSILRKDSPIKIANFKLYVPSPSVGNTFDTN</sequence>
<dbReference type="Proteomes" id="UP000233551">
    <property type="component" value="Unassembled WGS sequence"/>
</dbReference>
<name>A0A2I0IH85_PUNGR</name>
<gene>
    <name evidence="1" type="ORF">CRG98_036238</name>
</gene>
<organism evidence="1 2">
    <name type="scientific">Punica granatum</name>
    <name type="common">Pomegranate</name>
    <dbReference type="NCBI Taxonomy" id="22663"/>
    <lineage>
        <taxon>Eukaryota</taxon>
        <taxon>Viridiplantae</taxon>
        <taxon>Streptophyta</taxon>
        <taxon>Embryophyta</taxon>
        <taxon>Tracheophyta</taxon>
        <taxon>Spermatophyta</taxon>
        <taxon>Magnoliopsida</taxon>
        <taxon>eudicotyledons</taxon>
        <taxon>Gunneridae</taxon>
        <taxon>Pentapetalae</taxon>
        <taxon>rosids</taxon>
        <taxon>malvids</taxon>
        <taxon>Myrtales</taxon>
        <taxon>Lythraceae</taxon>
        <taxon>Punica</taxon>
    </lineage>
</organism>
<reference evidence="1 2" key="1">
    <citation type="submission" date="2017-11" db="EMBL/GenBank/DDBJ databases">
        <title>De-novo sequencing of pomegranate (Punica granatum L.) genome.</title>
        <authorList>
            <person name="Akparov Z."/>
            <person name="Amiraslanov A."/>
            <person name="Hajiyeva S."/>
            <person name="Abbasov M."/>
            <person name="Kaur K."/>
            <person name="Hamwieh A."/>
            <person name="Solovyev V."/>
            <person name="Salamov A."/>
            <person name="Braich B."/>
            <person name="Kosarev P."/>
            <person name="Mahmoud A."/>
            <person name="Hajiyev E."/>
            <person name="Babayeva S."/>
            <person name="Izzatullayeva V."/>
            <person name="Mammadov A."/>
            <person name="Mammadov A."/>
            <person name="Sharifova S."/>
            <person name="Ojaghi J."/>
            <person name="Eynullazada K."/>
            <person name="Bayramov B."/>
            <person name="Abdulazimova A."/>
            <person name="Shahmuradov I."/>
        </authorList>
    </citation>
    <scope>NUCLEOTIDE SEQUENCE [LARGE SCALE GENOMIC DNA]</scope>
    <source>
        <strain evidence="2">cv. AG2017</strain>
        <tissue evidence="1">Leaf</tissue>
    </source>
</reference>
<evidence type="ECO:0000313" key="2">
    <source>
        <dbReference type="Proteomes" id="UP000233551"/>
    </source>
</evidence>
<proteinExistence type="predicted"/>
<protein>
    <submittedName>
        <fullName evidence="1">Uncharacterized protein</fullName>
    </submittedName>
</protein>
<evidence type="ECO:0000313" key="1">
    <source>
        <dbReference type="EMBL" id="PKI43369.1"/>
    </source>
</evidence>
<comment type="caution">
    <text evidence="1">The sequence shown here is derived from an EMBL/GenBank/DDBJ whole genome shotgun (WGS) entry which is preliminary data.</text>
</comment>
<dbReference type="EMBL" id="PGOL01003049">
    <property type="protein sequence ID" value="PKI43369.1"/>
    <property type="molecule type" value="Genomic_DNA"/>
</dbReference>
<dbReference type="AlphaFoldDB" id="A0A2I0IH85"/>
<keyword evidence="2" id="KW-1185">Reference proteome</keyword>